<feature type="transmembrane region" description="Helical" evidence="8">
    <location>
        <begin position="321"/>
        <end position="338"/>
    </location>
</feature>
<dbReference type="GO" id="GO:0016020">
    <property type="term" value="C:membrane"/>
    <property type="evidence" value="ECO:0007669"/>
    <property type="project" value="UniProtKB-SubCell"/>
</dbReference>
<comment type="subcellular location">
    <subcellularLocation>
        <location evidence="1 7">Membrane</location>
        <topology evidence="1 7">Multi-pass membrane protein</topology>
    </subcellularLocation>
</comment>
<feature type="transmembrane region" description="Helical" evidence="8">
    <location>
        <begin position="220"/>
        <end position="241"/>
    </location>
</feature>
<keyword evidence="4" id="KW-0653">Protein transport</keyword>
<keyword evidence="5 8" id="KW-1133">Transmembrane helix</keyword>
<dbReference type="InterPro" id="IPR000109">
    <property type="entry name" value="POT_fam"/>
</dbReference>
<reference evidence="9" key="1">
    <citation type="submission" date="2022-01" db="EMBL/GenBank/DDBJ databases">
        <title>Genome Sequence Resource for Two Populations of Ditylenchus destructor, the Migratory Endoparasitic Phytonematode.</title>
        <authorList>
            <person name="Zhang H."/>
            <person name="Lin R."/>
            <person name="Xie B."/>
        </authorList>
    </citation>
    <scope>NUCLEOTIDE SEQUENCE</scope>
    <source>
        <strain evidence="9">BazhouSP</strain>
    </source>
</reference>
<comment type="similarity">
    <text evidence="2 7">Belongs to the major facilitator superfamily. Proton-dependent oligopeptide transporter (POT/PTR) (TC 2.A.17) family.</text>
</comment>
<dbReference type="EMBL" id="JAKKPZ010000003">
    <property type="protein sequence ID" value="KAI1723877.1"/>
    <property type="molecule type" value="Genomic_DNA"/>
</dbReference>
<name>A0AAD4R8J3_9BILA</name>
<feature type="transmembrane region" description="Helical" evidence="8">
    <location>
        <begin position="118"/>
        <end position="138"/>
    </location>
</feature>
<evidence type="ECO:0000256" key="6">
    <source>
        <dbReference type="ARBA" id="ARBA00023136"/>
    </source>
</evidence>
<dbReference type="PANTHER" id="PTHR11654">
    <property type="entry name" value="OLIGOPEPTIDE TRANSPORTER-RELATED"/>
    <property type="match status" value="1"/>
</dbReference>
<dbReference type="GO" id="GO:0022857">
    <property type="term" value="F:transmembrane transporter activity"/>
    <property type="evidence" value="ECO:0007669"/>
    <property type="project" value="InterPro"/>
</dbReference>
<keyword evidence="4" id="KW-0571">Peptide transport</keyword>
<evidence type="ECO:0000313" key="10">
    <source>
        <dbReference type="Proteomes" id="UP001201812"/>
    </source>
</evidence>
<evidence type="ECO:0000256" key="5">
    <source>
        <dbReference type="ARBA" id="ARBA00022989"/>
    </source>
</evidence>
<evidence type="ECO:0000256" key="4">
    <source>
        <dbReference type="ARBA" id="ARBA00022856"/>
    </source>
</evidence>
<evidence type="ECO:0000256" key="7">
    <source>
        <dbReference type="RuleBase" id="RU003755"/>
    </source>
</evidence>
<dbReference type="Pfam" id="PF00854">
    <property type="entry name" value="PTR2"/>
    <property type="match status" value="2"/>
</dbReference>
<comment type="caution">
    <text evidence="9">The sequence shown here is derived from an EMBL/GenBank/DDBJ whole genome shotgun (WGS) entry which is preliminary data.</text>
</comment>
<feature type="transmembrane region" description="Helical" evidence="8">
    <location>
        <begin position="740"/>
        <end position="762"/>
    </location>
</feature>
<organism evidence="9 10">
    <name type="scientific">Ditylenchus destructor</name>
    <dbReference type="NCBI Taxonomy" id="166010"/>
    <lineage>
        <taxon>Eukaryota</taxon>
        <taxon>Metazoa</taxon>
        <taxon>Ecdysozoa</taxon>
        <taxon>Nematoda</taxon>
        <taxon>Chromadorea</taxon>
        <taxon>Rhabditida</taxon>
        <taxon>Tylenchina</taxon>
        <taxon>Tylenchomorpha</taxon>
        <taxon>Sphaerularioidea</taxon>
        <taxon>Anguinidae</taxon>
        <taxon>Anguininae</taxon>
        <taxon>Ditylenchus</taxon>
    </lineage>
</organism>
<gene>
    <name evidence="9" type="ORF">DdX_04056</name>
</gene>
<feature type="transmembrane region" description="Helical" evidence="8">
    <location>
        <begin position="704"/>
        <end position="728"/>
    </location>
</feature>
<evidence type="ECO:0000256" key="1">
    <source>
        <dbReference type="ARBA" id="ARBA00004141"/>
    </source>
</evidence>
<evidence type="ECO:0000256" key="2">
    <source>
        <dbReference type="ARBA" id="ARBA00005982"/>
    </source>
</evidence>
<dbReference type="Proteomes" id="UP001201812">
    <property type="component" value="Unassembled WGS sequence"/>
</dbReference>
<dbReference type="PROSITE" id="PS01023">
    <property type="entry name" value="PTR2_2"/>
    <property type="match status" value="1"/>
</dbReference>
<dbReference type="Gene3D" id="1.20.1250.20">
    <property type="entry name" value="MFS general substrate transporter like domains"/>
    <property type="match status" value="2"/>
</dbReference>
<dbReference type="AlphaFoldDB" id="A0AAD4R8J3"/>
<evidence type="ECO:0000256" key="8">
    <source>
        <dbReference type="SAM" id="Phobius"/>
    </source>
</evidence>
<feature type="transmembrane region" description="Helical" evidence="8">
    <location>
        <begin position="51"/>
        <end position="76"/>
    </location>
</feature>
<dbReference type="InterPro" id="IPR018456">
    <property type="entry name" value="PTR2_symporter_CS"/>
</dbReference>
<proteinExistence type="inferred from homology"/>
<evidence type="ECO:0000256" key="3">
    <source>
        <dbReference type="ARBA" id="ARBA00022692"/>
    </source>
</evidence>
<keyword evidence="7" id="KW-0813">Transport</keyword>
<accession>A0AAD4R8J3</accession>
<keyword evidence="3 7" id="KW-0812">Transmembrane</keyword>
<evidence type="ECO:0000313" key="9">
    <source>
        <dbReference type="EMBL" id="KAI1723877.1"/>
    </source>
</evidence>
<sequence>MSRTFTERAELSNVDLDGSNVDHRKVKGRIQKAKPPMATTWREILKAWPMCTILIVGTEFFQKFSALGSVLPLYMLNGLKFSTNQMTIFFNIYQVLSGLLPLLGSVMADGYIGKYRTLLYASLLYGVGKIVMAGASVMNSKSAIHPWLDLFGVLIISIGMGGIVPCVATFGGDQFDPHQERMLSIYFSLFYAAINAGGLISPFILPILRSQSCLDQDSCYPLSFGVSAILMILSALLFVAGSRWYKKQPPKGNVFGDVFRTVRTALSNRSKMASKTRNHWLDYYFDTHNCMHDEKCIRLQMRKNDSSQCAKKQFVEDIKSLLRVLVMYLPIPMFWALYNQQYSVWLIQAIQMDSRIWRDFLLLPDQMQFVNPVLILVFIALFESIVYPTTSYFVKLTLLRKMVAGGVVASIAFIVAAGVQTKVNATLPELPDPSRAFVGVMNTFDDCTVNITWLEKDGSLPRFTMQIPGNTSLENNKLLERRELFDVEAGNATWAIRYNGSECENNGLDLPTRITYEVESEAIYYIYIGKMGAFIAKADPEKPTGGTGEFSISVNLALSDVTYKGNLVLCRNNTEGTTAEHPCDPQRPEDFYYYEMSYDDGKSSDLVGYVNYSRESVGEYAEKQGTIYAFKPVRPGNWNLFYMENTPRSIGQKTMSKEQVKVAPTGINFHMQAQGGVYVLLLTGTKDKPEKRIFRVVPDNSVSILWQIPQIAVITAAEILFSITGFEFSYSQSGKSMKSMVQAVWGLTTAVGNFIIILLAVFDMKDLAKQNLLCAGAMLVVIFVFALLAIFYYEYRDKTTDDYDEDVDESEDADYGEVKSRTISRENGFKNIDGVDNPSYCQENDAWISRH</sequence>
<keyword evidence="6 8" id="KW-0472">Membrane</keyword>
<protein>
    <submittedName>
        <fullName evidence="9">POT family domain-containing protein</fullName>
    </submittedName>
</protein>
<dbReference type="SUPFAM" id="SSF103473">
    <property type="entry name" value="MFS general substrate transporter"/>
    <property type="match status" value="1"/>
</dbReference>
<feature type="transmembrane region" description="Helical" evidence="8">
    <location>
        <begin position="183"/>
        <end position="208"/>
    </location>
</feature>
<feature type="transmembrane region" description="Helical" evidence="8">
    <location>
        <begin position="150"/>
        <end position="171"/>
    </location>
</feature>
<dbReference type="InterPro" id="IPR036259">
    <property type="entry name" value="MFS_trans_sf"/>
</dbReference>
<feature type="transmembrane region" description="Helical" evidence="8">
    <location>
        <begin position="768"/>
        <end position="793"/>
    </location>
</feature>
<feature type="transmembrane region" description="Helical" evidence="8">
    <location>
        <begin position="369"/>
        <end position="390"/>
    </location>
</feature>
<keyword evidence="10" id="KW-1185">Reference proteome</keyword>
<feature type="transmembrane region" description="Helical" evidence="8">
    <location>
        <begin position="88"/>
        <end position="106"/>
    </location>
</feature>
<dbReference type="GO" id="GO:0006857">
    <property type="term" value="P:oligopeptide transport"/>
    <property type="evidence" value="ECO:0007669"/>
    <property type="project" value="InterPro"/>
</dbReference>